<feature type="chain" id="PRO_5045515765" description="HECT-type E3 ubiquitin transferase" evidence="7">
    <location>
        <begin position="20"/>
        <end position="1090"/>
    </location>
</feature>
<accession>A0ABQ7HW74</accession>
<keyword evidence="5 6" id="KW-0833">Ubl conjugation pathway</keyword>
<dbReference type="InterPro" id="IPR000569">
    <property type="entry name" value="HECT_dom"/>
</dbReference>
<keyword evidence="10" id="KW-1185">Reference proteome</keyword>
<evidence type="ECO:0000259" key="8">
    <source>
        <dbReference type="PROSITE" id="PS50237"/>
    </source>
</evidence>
<evidence type="ECO:0000256" key="1">
    <source>
        <dbReference type="ARBA" id="ARBA00000885"/>
    </source>
</evidence>
<comment type="pathway">
    <text evidence="2">Protein modification; protein ubiquitination.</text>
</comment>
<dbReference type="EMBL" id="SBIQ01000277">
    <property type="protein sequence ID" value="KAF7681014.1"/>
    <property type="molecule type" value="Genomic_DNA"/>
</dbReference>
<dbReference type="Gene3D" id="3.30.2410.10">
    <property type="entry name" value="Hect, E3 ligase catalytic domain"/>
    <property type="match status" value="1"/>
</dbReference>
<comment type="catalytic activity">
    <reaction evidence="1">
        <text>S-ubiquitinyl-[E2 ubiquitin-conjugating enzyme]-L-cysteine + [acceptor protein]-L-lysine = [E2 ubiquitin-conjugating enzyme]-L-cysteine + N(6)-ubiquitinyl-[acceptor protein]-L-lysine.</text>
        <dbReference type="EC" id="2.3.2.26"/>
    </reaction>
</comment>
<feature type="active site" description="Glycyl thioester intermediate" evidence="6">
    <location>
        <position position="1055"/>
    </location>
</feature>
<evidence type="ECO:0000256" key="4">
    <source>
        <dbReference type="ARBA" id="ARBA00022679"/>
    </source>
</evidence>
<evidence type="ECO:0000313" key="9">
    <source>
        <dbReference type="EMBL" id="KAF7681014.1"/>
    </source>
</evidence>
<sequence length="1090" mass="128701">MNFFILLFHTYYFIISGSSLNDTIKCENDKSLLKQTTVEIKEKLITLILPFYADNMQPFLQTKPFDKETKYHILQCLKSIKCLLNYYDVDNGNFNDIISKDLNPLLYSFNLDIVFNYVELICRYYFELLDEIEPDEFITIITKHTNHFYILQKFLLKSYDKYISISNDTETAELIPENSFYMSEITEDIISDKRFSLIKTPGQHTQHIHIILHISILFSRFIYRTHPLITDCDQKTQNLHFTILENFINALESTCLPYETSNCAFWSLMCMIKKFMFFKAKYSKIFHKRCQMIAICKKFTVIKRLIYTNIIYILENLSEDLETNYVIENVLRVLIFSYRSDFKKNFISQNSQKFFVILKNKSLEFGELYKDAIHQILNNFNEIQTLNLFHWLITPYQIDIRFERTRYIVNLLTEVSIKEILKGLVEILVQYYTIYMIDEIKNPVNNNYDSLIILLEAISESLCFIENFKKNKLLEIYEKVCLLCEMEIAKEIFLYSSCMEEVFTCLVIIEQYGHAGRYRFVTNSTNPTWLINILGECKKIALINNLFISIESMAFLSDRMLPILANQMKTVLKDLCDTDPKKLCENDKLSFYFKCIIKFIKYENIIKTFASELNSLMIIIGDQSNYKIIGFNDIYIILSLIYTTKTFISLGLNLSYPLVFMKNISFFKEILLRNKIFLEEIFAMKDTYIMPVFVILEVMGIFKWSNFSVKVMNWRSLFPLQSHSYYISVEKENTFISTFLLFTTTPKLNSPLIQNYNFKILFKDYDSDADIGGYRKEWYSRFFKDATNPKHELFMILNLDNSDLYSLSCCFHWSKEKENKYKFIGSMMAKAVIDGDLIEFRLNDYIYKMMMYEEISLMDLINTDPAFHKSIMNLSKMPEDLENLNLTFVTSTGCKICGEGIQYELKDDGMNLQVNINNLTEYANLMVEFRCIKRIEKGIEALKFGFYSILGDKFPFTATELQIILNGINTIDINDWKSHTRYNNRALRNFKVINWFWGFLEELSQEDLRTILWFVTGSPRVPFGGFSKLKIKGDISWFSIYISHETLGYITSQTCFNRLIIPAYKSKEDLIKWILGSLQITGFMINNIER</sequence>
<dbReference type="Pfam" id="PF00632">
    <property type="entry name" value="HECT"/>
    <property type="match status" value="1"/>
</dbReference>
<dbReference type="PROSITE" id="PS50237">
    <property type="entry name" value="HECT"/>
    <property type="match status" value="1"/>
</dbReference>
<dbReference type="PANTHER" id="PTHR11254">
    <property type="entry name" value="HECT DOMAIN UBIQUITIN-PROTEIN LIGASE"/>
    <property type="match status" value="1"/>
</dbReference>
<feature type="domain" description="HECT" evidence="8">
    <location>
        <begin position="749"/>
        <end position="1086"/>
    </location>
</feature>
<dbReference type="SUPFAM" id="SSF56204">
    <property type="entry name" value="Hect, E3 ligase catalytic domain"/>
    <property type="match status" value="1"/>
</dbReference>
<keyword evidence="7" id="KW-0732">Signal</keyword>
<evidence type="ECO:0000256" key="2">
    <source>
        <dbReference type="ARBA" id="ARBA00004906"/>
    </source>
</evidence>
<gene>
    <name evidence="9" type="primary">Huwe1</name>
    <name evidence="9" type="ORF">TCON_2373</name>
</gene>
<proteinExistence type="predicted"/>
<evidence type="ECO:0000256" key="3">
    <source>
        <dbReference type="ARBA" id="ARBA00012485"/>
    </source>
</evidence>
<dbReference type="PANTHER" id="PTHR11254:SF444">
    <property type="entry name" value="HECT DOMAIN CONTAINING UBIQUITIN LIGASE"/>
    <property type="match status" value="1"/>
</dbReference>
<dbReference type="InterPro" id="IPR050409">
    <property type="entry name" value="E3_ubiq-protein_ligase"/>
</dbReference>
<evidence type="ECO:0000256" key="7">
    <source>
        <dbReference type="SAM" id="SignalP"/>
    </source>
</evidence>
<protein>
    <recommendedName>
        <fullName evidence="3">HECT-type E3 ubiquitin transferase</fullName>
        <ecNumber evidence="3">2.3.2.26</ecNumber>
    </recommendedName>
</protein>
<dbReference type="Gene3D" id="3.30.2160.10">
    <property type="entry name" value="Hect, E3 ligase catalytic domain"/>
    <property type="match status" value="1"/>
</dbReference>
<dbReference type="Gene3D" id="3.90.1750.10">
    <property type="entry name" value="Hect, E3 ligase catalytic domains"/>
    <property type="match status" value="1"/>
</dbReference>
<evidence type="ECO:0000256" key="6">
    <source>
        <dbReference type="PROSITE-ProRule" id="PRU00104"/>
    </source>
</evidence>
<comment type="caution">
    <text evidence="9">The sequence shown here is derived from an EMBL/GenBank/DDBJ whole genome shotgun (WGS) entry which is preliminary data.</text>
</comment>
<keyword evidence="4" id="KW-0808">Transferase</keyword>
<dbReference type="Proteomes" id="UP001516464">
    <property type="component" value="Unassembled WGS sequence"/>
</dbReference>
<evidence type="ECO:0000256" key="5">
    <source>
        <dbReference type="ARBA" id="ARBA00022786"/>
    </source>
</evidence>
<evidence type="ECO:0000313" key="10">
    <source>
        <dbReference type="Proteomes" id="UP001516464"/>
    </source>
</evidence>
<feature type="signal peptide" evidence="7">
    <location>
        <begin position="1"/>
        <end position="19"/>
    </location>
</feature>
<name>A0ABQ7HW74_9MICR</name>
<dbReference type="SMART" id="SM00119">
    <property type="entry name" value="HECTc"/>
    <property type="match status" value="1"/>
</dbReference>
<organism evidence="9 10">
    <name type="scientific">Astathelohania contejeani</name>
    <dbReference type="NCBI Taxonomy" id="164912"/>
    <lineage>
        <taxon>Eukaryota</taxon>
        <taxon>Fungi</taxon>
        <taxon>Fungi incertae sedis</taxon>
        <taxon>Microsporidia</taxon>
        <taxon>Astathelohaniidae</taxon>
        <taxon>Astathelohania</taxon>
    </lineage>
</organism>
<dbReference type="InterPro" id="IPR035983">
    <property type="entry name" value="Hect_E3_ubiquitin_ligase"/>
</dbReference>
<reference evidence="9 10" key="1">
    <citation type="submission" date="2019-01" db="EMBL/GenBank/DDBJ databases">
        <title>Genomes sequencing and comparative genomics of infectious freshwater microsporidia, Cucumispora dikerogammari and Thelohania contejeani.</title>
        <authorList>
            <person name="Cormier A."/>
            <person name="Giraud I."/>
            <person name="Wattier R."/>
            <person name="Teixeira M."/>
            <person name="Grandjean F."/>
            <person name="Rigaud T."/>
            <person name="Cordaux R."/>
        </authorList>
    </citation>
    <scope>NUCLEOTIDE SEQUENCE [LARGE SCALE GENOMIC DNA]</scope>
    <source>
        <strain evidence="9">T1</strain>
        <tissue evidence="9">Spores</tissue>
    </source>
</reference>
<dbReference type="EC" id="2.3.2.26" evidence="3"/>